<protein>
    <submittedName>
        <fullName evidence="2">Uncharacterized protein</fullName>
    </submittedName>
</protein>
<sequence>MKILLALMLSVFSVNAFASSKAEQTFLKKLYSVIEAGSEVTQEIDFDSLSAPDQAALLKAAEYESNIWYDTILEGDYQLKDGASVEFGSLTKIYSAAGEFVAYKGQIQHEAYDTGSCDIPYEEDDATIQEYMKENCVAGYISSGIYVSPDFKFHLRDENAIEDFEE</sequence>
<keyword evidence="1" id="KW-0732">Signal</keyword>
<reference evidence="2 3" key="1">
    <citation type="journal article" date="2004" name="Science">
        <title>A predator unmasked: life cycle of Bdellovibrio bacteriovorus from a genomic perspective.</title>
        <authorList>
            <person name="Rendulic S."/>
            <person name="Jagtap P."/>
            <person name="Rosinus A."/>
            <person name="Eppinger M."/>
            <person name="Baar C."/>
            <person name="Lanz C."/>
            <person name="Keller H."/>
            <person name="Lambert C."/>
            <person name="Evans K.J."/>
            <person name="Goesmann A."/>
            <person name="Meyer F."/>
            <person name="Sockett R.E."/>
            <person name="Schuster S.C."/>
        </authorList>
    </citation>
    <scope>NUCLEOTIDE SEQUENCE [LARGE SCALE GENOMIC DNA]</scope>
    <source>
        <strain evidence="3">ATCC 15356 / DSM 50701 / NCIMB 9529 / HD100</strain>
    </source>
</reference>
<dbReference type="AlphaFoldDB" id="Q6MQ17"/>
<dbReference type="RefSeq" id="WP_011163232.1">
    <property type="nucleotide sequence ID" value="NC_005363.1"/>
</dbReference>
<evidence type="ECO:0000256" key="1">
    <source>
        <dbReference type="SAM" id="SignalP"/>
    </source>
</evidence>
<name>Q6MQ17_BDEBA</name>
<gene>
    <name evidence="2" type="ordered locus">Bd0670</name>
</gene>
<dbReference type="KEGG" id="bba:Bd0670"/>
<keyword evidence="3" id="KW-1185">Reference proteome</keyword>
<dbReference type="Proteomes" id="UP000008080">
    <property type="component" value="Chromosome"/>
</dbReference>
<dbReference type="STRING" id="264462.Bd0670"/>
<proteinExistence type="predicted"/>
<dbReference type="GeneID" id="93011759"/>
<feature type="signal peptide" evidence="1">
    <location>
        <begin position="1"/>
        <end position="18"/>
    </location>
</feature>
<dbReference type="EMBL" id="BX842647">
    <property type="protein sequence ID" value="CAE78630.1"/>
    <property type="molecule type" value="Genomic_DNA"/>
</dbReference>
<dbReference type="HOGENOM" id="CLU_1657375_0_0_7"/>
<organism evidence="2 3">
    <name type="scientific">Bdellovibrio bacteriovorus (strain ATCC 15356 / DSM 50701 / NCIMB 9529 / HD100)</name>
    <dbReference type="NCBI Taxonomy" id="264462"/>
    <lineage>
        <taxon>Bacteria</taxon>
        <taxon>Pseudomonadati</taxon>
        <taxon>Bdellovibrionota</taxon>
        <taxon>Bdellovibrionia</taxon>
        <taxon>Bdellovibrionales</taxon>
        <taxon>Pseudobdellovibrionaceae</taxon>
        <taxon>Bdellovibrio</taxon>
    </lineage>
</organism>
<feature type="chain" id="PRO_5004278471" evidence="1">
    <location>
        <begin position="19"/>
        <end position="166"/>
    </location>
</feature>
<accession>Q6MQ17</accession>
<evidence type="ECO:0000313" key="3">
    <source>
        <dbReference type="Proteomes" id="UP000008080"/>
    </source>
</evidence>
<evidence type="ECO:0000313" key="2">
    <source>
        <dbReference type="EMBL" id="CAE78630.1"/>
    </source>
</evidence>